<reference evidence="2" key="1">
    <citation type="journal article" date="2015" name="PLoS ONE">
        <title>An Insight into the Sialome of the Lone Star Tick, Amblyomma americanum, with a Glimpse on Its Time Dependent Gene Expression.</title>
        <authorList>
            <person name="Karim S."/>
            <person name="Ribeiro J.M."/>
        </authorList>
    </citation>
    <scope>NUCLEOTIDE SEQUENCE</scope>
    <source>
        <tissue evidence="2">Salivary gland</tissue>
    </source>
</reference>
<dbReference type="EMBL" id="GBZX01000741">
    <property type="protein sequence ID" value="JAG91999.1"/>
    <property type="molecule type" value="mRNA"/>
</dbReference>
<keyword evidence="1" id="KW-0732">Signal</keyword>
<feature type="non-terminal residue" evidence="2">
    <location>
        <position position="1"/>
    </location>
</feature>
<proteinExistence type="evidence at transcript level"/>
<evidence type="ECO:0000256" key="1">
    <source>
        <dbReference type="SAM" id="SignalP"/>
    </source>
</evidence>
<organism evidence="2">
    <name type="scientific">Amblyomma americanum</name>
    <name type="common">Lone star tick</name>
    <dbReference type="NCBI Taxonomy" id="6943"/>
    <lineage>
        <taxon>Eukaryota</taxon>
        <taxon>Metazoa</taxon>
        <taxon>Ecdysozoa</taxon>
        <taxon>Arthropoda</taxon>
        <taxon>Chelicerata</taxon>
        <taxon>Arachnida</taxon>
        <taxon>Acari</taxon>
        <taxon>Parasitiformes</taxon>
        <taxon>Ixodida</taxon>
        <taxon>Ixodoidea</taxon>
        <taxon>Ixodidae</taxon>
        <taxon>Amblyomminae</taxon>
        <taxon>Amblyomma</taxon>
    </lineage>
</organism>
<name>A0A0C9S473_AMBAM</name>
<sequence length="125" mass="13145">AAVSATAFVLALLLGTFLEACNAQDGFFRNRGPMPDSLQTLLHGEGETQVLAKPNSFKAPASSGSAIAPASELELPVLAAALPQHDCHIEVQVTERVRGHCSALNLLGKSFPVCKNGDRISVNNH</sequence>
<dbReference type="AlphaFoldDB" id="A0A0C9S473"/>
<protein>
    <submittedName>
        <fullName evidence="2">Putative secreted protein</fullName>
    </submittedName>
</protein>
<feature type="chain" id="PRO_5002202834" evidence="1">
    <location>
        <begin position="24"/>
        <end position="125"/>
    </location>
</feature>
<feature type="non-terminal residue" evidence="2">
    <location>
        <position position="125"/>
    </location>
</feature>
<evidence type="ECO:0000313" key="2">
    <source>
        <dbReference type="EMBL" id="JAG91999.1"/>
    </source>
</evidence>
<accession>A0A0C9S473</accession>
<feature type="signal peptide" evidence="1">
    <location>
        <begin position="1"/>
        <end position="23"/>
    </location>
</feature>